<evidence type="ECO:0000256" key="1">
    <source>
        <dbReference type="ARBA" id="ARBA00008276"/>
    </source>
</evidence>
<protein>
    <submittedName>
        <fullName evidence="5">Mur ligase</fullName>
    </submittedName>
</protein>
<organism evidence="5 6">
    <name type="scientific">Tribonema minus</name>
    <dbReference type="NCBI Taxonomy" id="303371"/>
    <lineage>
        <taxon>Eukaryota</taxon>
        <taxon>Sar</taxon>
        <taxon>Stramenopiles</taxon>
        <taxon>Ochrophyta</taxon>
        <taxon>PX clade</taxon>
        <taxon>Xanthophyceae</taxon>
        <taxon>Tribonematales</taxon>
        <taxon>Tribonemataceae</taxon>
        <taxon>Tribonema</taxon>
    </lineage>
</organism>
<dbReference type="EMBL" id="JAFCMP010000113">
    <property type="protein sequence ID" value="KAG5186031.1"/>
    <property type="molecule type" value="Genomic_DNA"/>
</dbReference>
<evidence type="ECO:0000256" key="3">
    <source>
        <dbReference type="ARBA" id="ARBA00022741"/>
    </source>
</evidence>
<dbReference type="SUPFAM" id="SSF53623">
    <property type="entry name" value="MurD-like peptide ligases, catalytic domain"/>
    <property type="match status" value="1"/>
</dbReference>
<evidence type="ECO:0000313" key="6">
    <source>
        <dbReference type="Proteomes" id="UP000664859"/>
    </source>
</evidence>
<evidence type="ECO:0000256" key="4">
    <source>
        <dbReference type="ARBA" id="ARBA00022840"/>
    </source>
</evidence>
<dbReference type="GO" id="GO:0008841">
    <property type="term" value="F:dihydrofolate synthase activity"/>
    <property type="evidence" value="ECO:0007669"/>
    <property type="project" value="TreeGrafter"/>
</dbReference>
<keyword evidence="4" id="KW-0067">ATP-binding</keyword>
<dbReference type="InterPro" id="IPR036565">
    <property type="entry name" value="Mur-like_cat_sf"/>
</dbReference>
<dbReference type="GO" id="GO:0005524">
    <property type="term" value="F:ATP binding"/>
    <property type="evidence" value="ECO:0007669"/>
    <property type="project" value="UniProtKB-KW"/>
</dbReference>
<dbReference type="AlphaFoldDB" id="A0A835Z390"/>
<gene>
    <name evidence="5" type="ORF">JKP88DRAFT_148807</name>
</gene>
<dbReference type="GO" id="GO:0004326">
    <property type="term" value="F:tetrahydrofolylpolyglutamate synthase activity"/>
    <property type="evidence" value="ECO:0007669"/>
    <property type="project" value="InterPro"/>
</dbReference>
<reference evidence="5" key="1">
    <citation type="submission" date="2021-02" db="EMBL/GenBank/DDBJ databases">
        <title>First Annotated Genome of the Yellow-green Alga Tribonema minus.</title>
        <authorList>
            <person name="Mahan K.M."/>
        </authorList>
    </citation>
    <scope>NUCLEOTIDE SEQUENCE</scope>
    <source>
        <strain evidence="5">UTEX B ZZ1240</strain>
    </source>
</reference>
<sequence length="116" mass="12702">FTSPHLHTVRERIRLGAELIPRSDLARITASLVPGFQAEPWMIFFDRLLAVALTWFQERGAELVILEAGVGGRYDPTNIILPPALCIVTNISLDHEGMLGGTIEASGRAPSAVVRR</sequence>
<comment type="similarity">
    <text evidence="1">Belongs to the folylpolyglutamate synthase family.</text>
</comment>
<dbReference type="PANTHER" id="PTHR11136:SF0">
    <property type="entry name" value="DIHYDROFOLATE SYNTHETASE-RELATED"/>
    <property type="match status" value="1"/>
</dbReference>
<keyword evidence="6" id="KW-1185">Reference proteome</keyword>
<dbReference type="PANTHER" id="PTHR11136">
    <property type="entry name" value="FOLYLPOLYGLUTAMATE SYNTHASE-RELATED"/>
    <property type="match status" value="1"/>
</dbReference>
<feature type="non-terminal residue" evidence="5">
    <location>
        <position position="116"/>
    </location>
</feature>
<comment type="caution">
    <text evidence="5">The sequence shown here is derived from an EMBL/GenBank/DDBJ whole genome shotgun (WGS) entry which is preliminary data.</text>
</comment>
<evidence type="ECO:0000256" key="2">
    <source>
        <dbReference type="ARBA" id="ARBA00022598"/>
    </source>
</evidence>
<proteinExistence type="inferred from homology"/>
<evidence type="ECO:0000313" key="5">
    <source>
        <dbReference type="EMBL" id="KAG5186031.1"/>
    </source>
</evidence>
<dbReference type="PROSITE" id="PS01012">
    <property type="entry name" value="FOLYLPOLYGLU_SYNT_2"/>
    <property type="match status" value="1"/>
</dbReference>
<dbReference type="InterPro" id="IPR001645">
    <property type="entry name" value="Folylpolyglutamate_synth"/>
</dbReference>
<feature type="non-terminal residue" evidence="5">
    <location>
        <position position="1"/>
    </location>
</feature>
<keyword evidence="2 5" id="KW-0436">Ligase</keyword>
<accession>A0A835Z390</accession>
<name>A0A835Z390_9STRA</name>
<dbReference type="Proteomes" id="UP000664859">
    <property type="component" value="Unassembled WGS sequence"/>
</dbReference>
<dbReference type="InterPro" id="IPR018109">
    <property type="entry name" value="Folylpolyglutamate_synth_CS"/>
</dbReference>
<dbReference type="Gene3D" id="3.40.1190.10">
    <property type="entry name" value="Mur-like, catalytic domain"/>
    <property type="match status" value="1"/>
</dbReference>
<keyword evidence="3" id="KW-0547">Nucleotide-binding</keyword>
<dbReference type="GO" id="GO:0005737">
    <property type="term" value="C:cytoplasm"/>
    <property type="evidence" value="ECO:0007669"/>
    <property type="project" value="TreeGrafter"/>
</dbReference>
<dbReference type="OrthoDB" id="203122at2759"/>